<name>A0A1S4E1X0_CUCME</name>
<reference evidence="2" key="2">
    <citation type="submission" date="2025-08" db="UniProtKB">
        <authorList>
            <consortium name="RefSeq"/>
        </authorList>
    </citation>
    <scope>IDENTIFICATION</scope>
    <source>
        <tissue evidence="2">Stem</tissue>
    </source>
</reference>
<dbReference type="RefSeq" id="XP_016902222.1">
    <property type="nucleotide sequence ID" value="XM_017046733.1"/>
</dbReference>
<dbReference type="PANTHER" id="PTHR11439">
    <property type="entry name" value="GAG-POL-RELATED RETROTRANSPOSON"/>
    <property type="match status" value="1"/>
</dbReference>
<dbReference type="CDD" id="cd09272">
    <property type="entry name" value="RNase_HI_RT_Ty1"/>
    <property type="match status" value="1"/>
</dbReference>
<dbReference type="GeneID" id="107991587"/>
<dbReference type="KEGG" id="cmo:107991587"/>
<dbReference type="PANTHER" id="PTHR11439:SF440">
    <property type="entry name" value="INTEGRASE CATALYTIC DOMAIN-CONTAINING PROTEIN"/>
    <property type="match status" value="1"/>
</dbReference>
<dbReference type="Proteomes" id="UP001652600">
    <property type="component" value="Chromosome 1"/>
</dbReference>
<sequence>MGYKFEIKDLENLKYFLGMGIARSREGISVSKRKYILDVLTKTGMLECRPTDTPIELNVKLKDTSDKVLIDTEKYQCLFMQTPYKEDMKAINRIMRKSTFGYCTFVWDNLVTWRSKKQGVVARSSAEAEYRAMSL</sequence>
<protein>
    <submittedName>
        <fullName evidence="2">Uncharacterized mitochondrial protein AtMg00810-like</fullName>
    </submittedName>
</protein>
<evidence type="ECO:0000313" key="1">
    <source>
        <dbReference type="Proteomes" id="UP001652600"/>
    </source>
</evidence>
<proteinExistence type="predicted"/>
<dbReference type="AlphaFoldDB" id="A0A1S4E1X0"/>
<keyword evidence="1" id="KW-1185">Reference proteome</keyword>
<accession>A0A1S4E1X0</accession>
<dbReference type="InParanoid" id="A0A1S4E1X0"/>
<reference evidence="1" key="1">
    <citation type="submission" date="2025-05" db="UniProtKB">
        <authorList>
            <consortium name="RefSeq"/>
        </authorList>
    </citation>
    <scope>NUCLEOTIDE SEQUENCE [LARGE SCALE GENOMIC DNA]</scope>
</reference>
<evidence type="ECO:0000313" key="2">
    <source>
        <dbReference type="RefSeq" id="XP_016902222.1"/>
    </source>
</evidence>
<gene>
    <name evidence="2" type="primary">LOC107991587</name>
</gene>
<organism evidence="1 2">
    <name type="scientific">Cucumis melo</name>
    <name type="common">Muskmelon</name>
    <dbReference type="NCBI Taxonomy" id="3656"/>
    <lineage>
        <taxon>Eukaryota</taxon>
        <taxon>Viridiplantae</taxon>
        <taxon>Streptophyta</taxon>
        <taxon>Embryophyta</taxon>
        <taxon>Tracheophyta</taxon>
        <taxon>Spermatophyta</taxon>
        <taxon>Magnoliopsida</taxon>
        <taxon>eudicotyledons</taxon>
        <taxon>Gunneridae</taxon>
        <taxon>Pentapetalae</taxon>
        <taxon>rosids</taxon>
        <taxon>fabids</taxon>
        <taxon>Cucurbitales</taxon>
        <taxon>Cucurbitaceae</taxon>
        <taxon>Benincaseae</taxon>
        <taxon>Cucumis</taxon>
    </lineage>
</organism>
<dbReference type="OrthoDB" id="1297869at2759"/>